<evidence type="ECO:0000256" key="1">
    <source>
        <dbReference type="SAM" id="MobiDB-lite"/>
    </source>
</evidence>
<reference evidence="2 3" key="1">
    <citation type="submission" date="2019-03" db="EMBL/GenBank/DDBJ databases">
        <title>Single cell metagenomics reveals metabolic interactions within the superorganism composed of flagellate Streblomastix strix and complex community of Bacteroidetes bacteria on its surface.</title>
        <authorList>
            <person name="Treitli S.C."/>
            <person name="Kolisko M."/>
            <person name="Husnik F."/>
            <person name="Keeling P."/>
            <person name="Hampl V."/>
        </authorList>
    </citation>
    <scope>NUCLEOTIDE SEQUENCE [LARGE SCALE GENOMIC DNA]</scope>
    <source>
        <strain evidence="2">ST1C</strain>
    </source>
</reference>
<protein>
    <submittedName>
        <fullName evidence="2">Uncharacterized protein</fullName>
    </submittedName>
</protein>
<comment type="caution">
    <text evidence="2">The sequence shown here is derived from an EMBL/GenBank/DDBJ whole genome shotgun (WGS) entry which is preliminary data.</text>
</comment>
<evidence type="ECO:0000313" key="2">
    <source>
        <dbReference type="EMBL" id="KAA6368114.1"/>
    </source>
</evidence>
<organism evidence="2 3">
    <name type="scientific">Streblomastix strix</name>
    <dbReference type="NCBI Taxonomy" id="222440"/>
    <lineage>
        <taxon>Eukaryota</taxon>
        <taxon>Metamonada</taxon>
        <taxon>Preaxostyla</taxon>
        <taxon>Oxymonadida</taxon>
        <taxon>Streblomastigidae</taxon>
        <taxon>Streblomastix</taxon>
    </lineage>
</organism>
<dbReference type="AlphaFoldDB" id="A0A5J4UD10"/>
<proteinExistence type="predicted"/>
<sequence length="294" mass="34179">MATQGFSNDKSNPQTNVKCETLEKGSKRKYTRKSKTDEKAKAMIDQMINEQTSEQIIEPTNRQIIEEKYDKRIHDLIDSEDDLETRISNQQLAYRLEKTMDDNIFLEIMQPIAELYMQEQDSKTINERVKDAMINTVNYTKIGQQEGKKQQIKGKLIDLSLMCKDNLCLVDIDIHKDKSIEEIDKIRQNLIDTLPLNVGLVKIAHGGLHIYCDRNYYRLLSNRNVKVAVTDSFDIDIFSQMTKYKIENGFETKEIVQNRVVAPNTAIRQTKITDELHSNMKQLMIGKTYHIQRA</sequence>
<dbReference type="Proteomes" id="UP000324800">
    <property type="component" value="Unassembled WGS sequence"/>
</dbReference>
<name>A0A5J4UD10_9EUKA</name>
<evidence type="ECO:0000313" key="3">
    <source>
        <dbReference type="Proteomes" id="UP000324800"/>
    </source>
</evidence>
<gene>
    <name evidence="2" type="ORF">EZS28_036358</name>
</gene>
<feature type="region of interest" description="Disordered" evidence="1">
    <location>
        <begin position="1"/>
        <end position="38"/>
    </location>
</feature>
<accession>A0A5J4UD10</accession>
<dbReference type="EMBL" id="SNRW01017670">
    <property type="protein sequence ID" value="KAA6368114.1"/>
    <property type="molecule type" value="Genomic_DNA"/>
</dbReference>
<feature type="compositionally biased region" description="Polar residues" evidence="1">
    <location>
        <begin position="1"/>
        <end position="18"/>
    </location>
</feature>